<keyword evidence="3" id="KW-1185">Reference proteome</keyword>
<dbReference type="HOGENOM" id="CLU_1666887_0_0_0"/>
<evidence type="ECO:0000313" key="2">
    <source>
        <dbReference type="EMBL" id="AHG93357.1"/>
    </source>
</evidence>
<sequence>MTTFAAAMAQRESRVVRFVRRAAVVAGCLYAVSFAWSICRRLRQILHIEARASSLVLAPGSAVGFDVIASGEVPNRIRLELVQGPRREVLLEQRARTNRIRSLDPRVFRYTPTVPITPALLARFRPGPATLRATGFGGQKLLHTPAPRIDELQVRLQP</sequence>
<dbReference type="EMBL" id="CP007130">
    <property type="protein sequence ID" value="AHG93357.1"/>
    <property type="molecule type" value="Genomic_DNA"/>
</dbReference>
<dbReference type="Proteomes" id="UP000019151">
    <property type="component" value="Plasmid 2"/>
</dbReference>
<dbReference type="RefSeq" id="WP_025414660.1">
    <property type="nucleotide sequence ID" value="NZ_CP007130.1"/>
</dbReference>
<evidence type="ECO:0000256" key="1">
    <source>
        <dbReference type="SAM" id="Phobius"/>
    </source>
</evidence>
<protein>
    <submittedName>
        <fullName evidence="2">Uncharacterized protein</fullName>
    </submittedName>
</protein>
<keyword evidence="1" id="KW-0812">Transmembrane</keyword>
<geneLocation type="plasmid" evidence="2 3">
    <name>2</name>
</geneLocation>
<dbReference type="InParanoid" id="W0RSB6"/>
<reference evidence="2 3" key="1">
    <citation type="journal article" date="2014" name="Genome Announc.">
        <title>Genome Sequence and Methylome of Soil Bacterium Gemmatirosa kalamazoonensis KBS708T, a Member of the Rarely Cultivated Gemmatimonadetes Phylum.</title>
        <authorList>
            <person name="Debruyn J.M."/>
            <person name="Radosevich M."/>
            <person name="Wommack K.E."/>
            <person name="Polson S.W."/>
            <person name="Hauser L.J."/>
            <person name="Fawaz M.N."/>
            <person name="Korlach J."/>
            <person name="Tsai Y.C."/>
        </authorList>
    </citation>
    <scope>NUCLEOTIDE SEQUENCE [LARGE SCALE GENOMIC DNA]</scope>
    <source>
        <strain evidence="2 3">KBS708</strain>
        <plasmid evidence="3">Plasmid 2</plasmid>
    </source>
</reference>
<accession>W0RSB6</accession>
<feature type="transmembrane region" description="Helical" evidence="1">
    <location>
        <begin position="18"/>
        <end position="38"/>
    </location>
</feature>
<evidence type="ECO:0000313" key="3">
    <source>
        <dbReference type="Proteomes" id="UP000019151"/>
    </source>
</evidence>
<keyword evidence="2" id="KW-0614">Plasmid</keyword>
<keyword evidence="1" id="KW-0472">Membrane</keyword>
<dbReference type="AlphaFoldDB" id="W0RSB6"/>
<keyword evidence="1" id="KW-1133">Transmembrane helix</keyword>
<organism evidence="2 3">
    <name type="scientific">Gemmatirosa kalamazoonensis</name>
    <dbReference type="NCBI Taxonomy" id="861299"/>
    <lineage>
        <taxon>Bacteria</taxon>
        <taxon>Pseudomonadati</taxon>
        <taxon>Gemmatimonadota</taxon>
        <taxon>Gemmatimonadia</taxon>
        <taxon>Gemmatimonadales</taxon>
        <taxon>Gemmatimonadaceae</taxon>
        <taxon>Gemmatirosa</taxon>
    </lineage>
</organism>
<dbReference type="KEGG" id="gba:J421_5822"/>
<proteinExistence type="predicted"/>
<gene>
    <name evidence="2" type="ORF">J421_5822</name>
</gene>
<name>W0RSB6_9BACT</name>